<proteinExistence type="predicted"/>
<accession>D8QHQ7</accession>
<evidence type="ECO:0000259" key="2">
    <source>
        <dbReference type="Pfam" id="PF20415"/>
    </source>
</evidence>
<keyword evidence="4" id="KW-1185">Reference proteome</keyword>
<dbReference type="Pfam" id="PF20415">
    <property type="entry name" value="DUF6699"/>
    <property type="match status" value="1"/>
</dbReference>
<dbReference type="AlphaFoldDB" id="D8QHQ7"/>
<organism evidence="4">
    <name type="scientific">Schizophyllum commune (strain H4-8 / FGSC 9210)</name>
    <name type="common">Split gill fungus</name>
    <dbReference type="NCBI Taxonomy" id="578458"/>
    <lineage>
        <taxon>Eukaryota</taxon>
        <taxon>Fungi</taxon>
        <taxon>Dikarya</taxon>
        <taxon>Basidiomycota</taxon>
        <taxon>Agaricomycotina</taxon>
        <taxon>Agaricomycetes</taxon>
        <taxon>Agaricomycetidae</taxon>
        <taxon>Agaricales</taxon>
        <taxon>Schizophyllaceae</taxon>
        <taxon>Schizophyllum</taxon>
    </lineage>
</organism>
<evidence type="ECO:0000313" key="3">
    <source>
        <dbReference type="EMBL" id="EFI92972.1"/>
    </source>
</evidence>
<name>D8QHQ7_SCHCM</name>
<dbReference type="EMBL" id="GL377312">
    <property type="protein sequence ID" value="EFI92972.1"/>
    <property type="molecule type" value="Genomic_DNA"/>
</dbReference>
<dbReference type="InParanoid" id="D8QHQ7"/>
<dbReference type="RefSeq" id="XP_003027875.1">
    <property type="nucleotide sequence ID" value="XM_003027829.1"/>
</dbReference>
<dbReference type="VEuPathDB" id="FungiDB:SCHCODRAFT_02602864"/>
<evidence type="ECO:0000313" key="4">
    <source>
        <dbReference type="Proteomes" id="UP000007431"/>
    </source>
</evidence>
<dbReference type="KEGG" id="scm:SCHCO_02602864"/>
<feature type="domain" description="DUF6699" evidence="2">
    <location>
        <begin position="253"/>
        <end position="324"/>
    </location>
</feature>
<dbReference type="Proteomes" id="UP000007431">
    <property type="component" value="Unassembled WGS sequence"/>
</dbReference>
<sequence length="331" mass="37028">MSMHTHRIAIPTIQFATNSGAGQEQNERANEPSTVRNLPPWSDPSANAGGYQFDIPPDTIPAFQRGPPPVPDAYYSYDPNGAMCSPGRMSWGGHRPRMPQIYTAASAPAQLPPWSTLARPQALPGSPHYTPYNASSMSLPAVLPNSDDGRRPGMFAGSPSTIYSDERVHLTRAPTYHGYRPLYQGADIAVYDDRVRAARPTDWRPDYKPARGIFGRGRLCKPVIPTPVRARSRTRRGRPHALLEYHSRKPPSLTYNLRHYPTPEEVFLPQQQRYATEADLYQLALVPAVHDDIFLFHKKLPWLVRVRASNPIGITVRDVLEQLGTTSTTWC</sequence>
<dbReference type="GeneID" id="9597626"/>
<gene>
    <name evidence="3" type="ORF">SCHCODRAFT_237910</name>
</gene>
<protein>
    <recommendedName>
        <fullName evidence="2">DUF6699 domain-containing protein</fullName>
    </recommendedName>
</protein>
<dbReference type="HOGENOM" id="CLU_839792_0_0_1"/>
<feature type="compositionally biased region" description="Polar residues" evidence="1">
    <location>
        <begin position="14"/>
        <end position="24"/>
    </location>
</feature>
<evidence type="ECO:0000256" key="1">
    <source>
        <dbReference type="SAM" id="MobiDB-lite"/>
    </source>
</evidence>
<dbReference type="OrthoDB" id="3265169at2759"/>
<reference evidence="3 4" key="1">
    <citation type="journal article" date="2010" name="Nat. Biotechnol.">
        <title>Genome sequence of the model mushroom Schizophyllum commune.</title>
        <authorList>
            <person name="Ohm R.A."/>
            <person name="de Jong J.F."/>
            <person name="Lugones L.G."/>
            <person name="Aerts A."/>
            <person name="Kothe E."/>
            <person name="Stajich J.E."/>
            <person name="de Vries R.P."/>
            <person name="Record E."/>
            <person name="Levasseur A."/>
            <person name="Baker S.E."/>
            <person name="Bartholomew K.A."/>
            <person name="Coutinho P.M."/>
            <person name="Erdmann S."/>
            <person name="Fowler T.J."/>
            <person name="Gathman A.C."/>
            <person name="Lombard V."/>
            <person name="Henrissat B."/>
            <person name="Knabe N."/>
            <person name="Kuees U."/>
            <person name="Lilly W.W."/>
            <person name="Lindquist E."/>
            <person name="Lucas S."/>
            <person name="Magnuson J.K."/>
            <person name="Piumi F."/>
            <person name="Raudaskoski M."/>
            <person name="Salamov A."/>
            <person name="Schmutz J."/>
            <person name="Schwarze F.W.M.R."/>
            <person name="vanKuyk P.A."/>
            <person name="Horton J.S."/>
            <person name="Grigoriev I.V."/>
            <person name="Woesten H.A.B."/>
        </authorList>
    </citation>
    <scope>NUCLEOTIDE SEQUENCE [LARGE SCALE GENOMIC DNA]</scope>
    <source>
        <strain evidence="4">H4-8 / FGSC 9210</strain>
    </source>
</reference>
<feature type="region of interest" description="Disordered" evidence="1">
    <location>
        <begin position="1"/>
        <end position="50"/>
    </location>
</feature>
<dbReference type="InterPro" id="IPR046522">
    <property type="entry name" value="DUF6699"/>
</dbReference>
<dbReference type="STRING" id="578458.D8QHQ7"/>